<dbReference type="Gene3D" id="1.10.287.1120">
    <property type="entry name" value="Bipartite methylase S protein"/>
    <property type="match status" value="1"/>
</dbReference>
<dbReference type="EMBL" id="VXLD01000002">
    <property type="protein sequence ID" value="KAB1857833.1"/>
    <property type="molecule type" value="Genomic_DNA"/>
</dbReference>
<keyword evidence="5" id="KW-0540">Nuclease</keyword>
<dbReference type="InterPro" id="IPR051212">
    <property type="entry name" value="Type-I_RE_S_subunit"/>
</dbReference>
<feature type="domain" description="Type I restriction modification DNA specificity" evidence="4">
    <location>
        <begin position="246"/>
        <end position="417"/>
    </location>
</feature>
<evidence type="ECO:0000313" key="6">
    <source>
        <dbReference type="Proteomes" id="UP000325788"/>
    </source>
</evidence>
<dbReference type="Proteomes" id="UP000325788">
    <property type="component" value="Unassembled WGS sequence"/>
</dbReference>
<comment type="similarity">
    <text evidence="1">Belongs to the type-I restriction system S methylase family.</text>
</comment>
<sequence>MFKKYDAYKDSGVEWLGTIPSNWDIFSLKRSIDGCFNGLWGSDPKENNDDIVVLRVADFDRNKLVIDNSKLTLRNIKKSEIGNRLLKKGDLLIEKSGGGDKTLVGCVVLFNENYKALTSNFVAKMTPKSNVNSYFLNYFFAALYANNINYQSIKQTTGIQNLDTNSYLNEKLALPSLHEQEAIVSFLNQKTSEIDQAIAIKEQQIALLNERKQIVIQKAVTQGLDPNVPMKNSGVEWIGQIPEHWEIRANRTIFKERNEQGKEGLPLLSVSIHSGVSNEEISEEDNVRGRVKIEDKSKYILVKKGDIAFNMMRAWQGGIGAVSVDGMVSPAYIVAKPNDLINSEFFEYQYRCPEFIQQMDRYSKGITDFRKRLYWDGFKQLVTVVPPLEEQLKIVEQIKAIEQQTNFAIQIKNQQIEKLKEYKTTLINDAVTGKIKVA</sequence>
<dbReference type="RefSeq" id="WP_151504051.1">
    <property type="nucleotide sequence ID" value="NZ_VXLD01000002.1"/>
</dbReference>
<dbReference type="AlphaFoldDB" id="A0A5N4WQ11"/>
<protein>
    <submittedName>
        <fullName evidence="5">Restriction endonuclease subunit S</fullName>
    </submittedName>
</protein>
<dbReference type="InterPro" id="IPR044946">
    <property type="entry name" value="Restrct_endonuc_typeI_TRD_sf"/>
</dbReference>
<dbReference type="PANTHER" id="PTHR43140">
    <property type="entry name" value="TYPE-1 RESTRICTION ENZYME ECOKI SPECIFICITY PROTEIN"/>
    <property type="match status" value="1"/>
</dbReference>
<dbReference type="GO" id="GO:0004519">
    <property type="term" value="F:endonuclease activity"/>
    <property type="evidence" value="ECO:0007669"/>
    <property type="project" value="UniProtKB-KW"/>
</dbReference>
<dbReference type="GO" id="GO:0009307">
    <property type="term" value="P:DNA restriction-modification system"/>
    <property type="evidence" value="ECO:0007669"/>
    <property type="project" value="UniProtKB-KW"/>
</dbReference>
<organism evidence="5 6">
    <name type="scientific">Acinetobacter tandoii</name>
    <dbReference type="NCBI Taxonomy" id="202954"/>
    <lineage>
        <taxon>Bacteria</taxon>
        <taxon>Pseudomonadati</taxon>
        <taxon>Pseudomonadota</taxon>
        <taxon>Gammaproteobacteria</taxon>
        <taxon>Moraxellales</taxon>
        <taxon>Moraxellaceae</taxon>
        <taxon>Acinetobacter</taxon>
    </lineage>
</organism>
<dbReference type="SUPFAM" id="SSF116734">
    <property type="entry name" value="DNA methylase specificity domain"/>
    <property type="match status" value="2"/>
</dbReference>
<reference evidence="5 6" key="1">
    <citation type="submission" date="2019-09" db="EMBL/GenBank/DDBJ databases">
        <title>Draft genome sequence of Acinetobacter tandoii W4-4-4 isolated from environmental water sample.</title>
        <authorList>
            <person name="Wee S.K."/>
            <person name="Yan B."/>
            <person name="Mustaffa S.B."/>
            <person name="Yap E.P.H."/>
        </authorList>
    </citation>
    <scope>NUCLEOTIDE SEQUENCE [LARGE SCALE GENOMIC DNA]</scope>
    <source>
        <strain evidence="5 6">W4-4-4</strain>
    </source>
</reference>
<dbReference type="Pfam" id="PF01420">
    <property type="entry name" value="Methylase_S"/>
    <property type="match status" value="2"/>
</dbReference>
<feature type="domain" description="Type I restriction modification DNA specificity" evidence="4">
    <location>
        <begin position="44"/>
        <end position="203"/>
    </location>
</feature>
<accession>A0A5N4WQ11</accession>
<dbReference type="PANTHER" id="PTHR43140:SF1">
    <property type="entry name" value="TYPE I RESTRICTION ENZYME ECOKI SPECIFICITY SUBUNIT"/>
    <property type="match status" value="1"/>
</dbReference>
<dbReference type="InterPro" id="IPR000055">
    <property type="entry name" value="Restrct_endonuc_typeI_TRD"/>
</dbReference>
<dbReference type="CDD" id="cd16961">
    <property type="entry name" value="RMtype1_S_TRD-CR_like"/>
    <property type="match status" value="1"/>
</dbReference>
<keyword evidence="2" id="KW-0680">Restriction system</keyword>
<evidence type="ECO:0000256" key="2">
    <source>
        <dbReference type="ARBA" id="ARBA00022747"/>
    </source>
</evidence>
<evidence type="ECO:0000259" key="4">
    <source>
        <dbReference type="Pfam" id="PF01420"/>
    </source>
</evidence>
<keyword evidence="5" id="KW-0378">Hydrolase</keyword>
<dbReference type="Gene3D" id="3.90.220.20">
    <property type="entry name" value="DNA methylase specificity domains"/>
    <property type="match status" value="2"/>
</dbReference>
<proteinExistence type="inferred from homology"/>
<gene>
    <name evidence="5" type="ORF">F4W09_03580</name>
</gene>
<name>A0A5N4WQ11_9GAMM</name>
<comment type="caution">
    <text evidence="5">The sequence shown here is derived from an EMBL/GenBank/DDBJ whole genome shotgun (WGS) entry which is preliminary data.</text>
</comment>
<evidence type="ECO:0000313" key="5">
    <source>
        <dbReference type="EMBL" id="KAB1857833.1"/>
    </source>
</evidence>
<evidence type="ECO:0000256" key="3">
    <source>
        <dbReference type="ARBA" id="ARBA00023125"/>
    </source>
</evidence>
<keyword evidence="5" id="KW-0255">Endonuclease</keyword>
<dbReference type="GO" id="GO:0003677">
    <property type="term" value="F:DNA binding"/>
    <property type="evidence" value="ECO:0007669"/>
    <property type="project" value="UniProtKB-KW"/>
</dbReference>
<keyword evidence="3" id="KW-0238">DNA-binding</keyword>
<evidence type="ECO:0000256" key="1">
    <source>
        <dbReference type="ARBA" id="ARBA00010923"/>
    </source>
</evidence>